<dbReference type="AlphaFoldDB" id="A0A402A8R2"/>
<evidence type="ECO:0000313" key="2">
    <source>
        <dbReference type="EMBL" id="GCE15550.1"/>
    </source>
</evidence>
<evidence type="ECO:0000313" key="3">
    <source>
        <dbReference type="Proteomes" id="UP000287352"/>
    </source>
</evidence>
<comment type="caution">
    <text evidence="2">The sequence shown here is derived from an EMBL/GenBank/DDBJ whole genome shotgun (WGS) entry which is preliminary data.</text>
</comment>
<keyword evidence="3" id="KW-1185">Reference proteome</keyword>
<proteinExistence type="predicted"/>
<name>A0A402A8R2_9CHLR</name>
<feature type="domain" description="YdhG-like" evidence="1">
    <location>
        <begin position="49"/>
        <end position="127"/>
    </location>
</feature>
<organism evidence="2 3">
    <name type="scientific">Tengunoibacter tsumagoiensis</name>
    <dbReference type="NCBI Taxonomy" id="2014871"/>
    <lineage>
        <taxon>Bacteria</taxon>
        <taxon>Bacillati</taxon>
        <taxon>Chloroflexota</taxon>
        <taxon>Ktedonobacteria</taxon>
        <taxon>Ktedonobacterales</taxon>
        <taxon>Dictyobacteraceae</taxon>
        <taxon>Tengunoibacter</taxon>
    </lineage>
</organism>
<accession>A0A402A8R2</accession>
<gene>
    <name evidence="2" type="ORF">KTT_54090</name>
</gene>
<dbReference type="Pfam" id="PF08818">
    <property type="entry name" value="DUF1801"/>
    <property type="match status" value="1"/>
</dbReference>
<reference evidence="3" key="1">
    <citation type="submission" date="2018-12" db="EMBL/GenBank/DDBJ databases">
        <title>Tengunoibacter tsumagoiensis gen. nov., sp. nov., Dictyobacter kobayashii sp. nov., D. alpinus sp. nov., and D. joshuensis sp. nov. and description of Dictyobacteraceae fam. nov. within the order Ktedonobacterales isolated from Tengu-no-mugimeshi.</title>
        <authorList>
            <person name="Wang C.M."/>
            <person name="Zheng Y."/>
            <person name="Sakai Y."/>
            <person name="Toyoda A."/>
            <person name="Minakuchi Y."/>
            <person name="Abe K."/>
            <person name="Yokota A."/>
            <person name="Yabe S."/>
        </authorList>
    </citation>
    <scope>NUCLEOTIDE SEQUENCE [LARGE SCALE GENOMIC DNA]</scope>
    <source>
        <strain evidence="3">Uno3</strain>
    </source>
</reference>
<dbReference type="SUPFAM" id="SSF159888">
    <property type="entry name" value="YdhG-like"/>
    <property type="match status" value="1"/>
</dbReference>
<dbReference type="InterPro" id="IPR014922">
    <property type="entry name" value="YdhG-like"/>
</dbReference>
<evidence type="ECO:0000259" key="1">
    <source>
        <dbReference type="Pfam" id="PF08818"/>
    </source>
</evidence>
<dbReference type="Proteomes" id="UP000287352">
    <property type="component" value="Unassembled WGS sequence"/>
</dbReference>
<dbReference type="RefSeq" id="WP_126582994.1">
    <property type="nucleotide sequence ID" value="NZ_BIFR01000002.1"/>
</dbReference>
<protein>
    <recommendedName>
        <fullName evidence="1">YdhG-like domain-containing protein</fullName>
    </recommendedName>
</protein>
<dbReference type="OrthoDB" id="5951444at2"/>
<sequence>MDKITAQNYGSVEDYIASLDEQTGKESQVLMEMMQQISGHEPKLLNVGTIGFDTYHYKYDSGREGDSHVIGFYPRKGKITVYLMDGTARYSDLLARLGKHTTTGYCVYIKRLSDVELPILEQIVQQSYHYIKSKSQDGPIDRILWQTEK</sequence>
<dbReference type="EMBL" id="BIFR01000002">
    <property type="protein sequence ID" value="GCE15550.1"/>
    <property type="molecule type" value="Genomic_DNA"/>
</dbReference>